<organism evidence="1 2">
    <name type="scientific">Elasticomyces elasticus</name>
    <dbReference type="NCBI Taxonomy" id="574655"/>
    <lineage>
        <taxon>Eukaryota</taxon>
        <taxon>Fungi</taxon>
        <taxon>Dikarya</taxon>
        <taxon>Ascomycota</taxon>
        <taxon>Pezizomycotina</taxon>
        <taxon>Dothideomycetes</taxon>
        <taxon>Dothideomycetidae</taxon>
        <taxon>Mycosphaerellales</taxon>
        <taxon>Teratosphaeriaceae</taxon>
        <taxon>Elasticomyces</taxon>
    </lineage>
</organism>
<comment type="caution">
    <text evidence="1">The sequence shown here is derived from an EMBL/GenBank/DDBJ whole genome shotgun (WGS) entry which is preliminary data.</text>
</comment>
<name>A0AAN7W4K3_9PEZI</name>
<dbReference type="EMBL" id="JAVRQU010000014">
    <property type="protein sequence ID" value="KAK5695495.1"/>
    <property type="molecule type" value="Genomic_DNA"/>
</dbReference>
<accession>A0AAN7W4K3</accession>
<gene>
    <name evidence="1" type="ORF">LTR97_009004</name>
</gene>
<proteinExistence type="predicted"/>
<protein>
    <submittedName>
        <fullName evidence="1">Uncharacterized protein</fullName>
    </submittedName>
</protein>
<evidence type="ECO:0000313" key="2">
    <source>
        <dbReference type="Proteomes" id="UP001310594"/>
    </source>
</evidence>
<reference evidence="1" key="1">
    <citation type="submission" date="2023-08" db="EMBL/GenBank/DDBJ databases">
        <title>Black Yeasts Isolated from many extreme environments.</title>
        <authorList>
            <person name="Coleine C."/>
            <person name="Stajich J.E."/>
            <person name="Selbmann L."/>
        </authorList>
    </citation>
    <scope>NUCLEOTIDE SEQUENCE</scope>
    <source>
        <strain evidence="1">CCFEE 5810</strain>
    </source>
</reference>
<sequence>MSTDSCDIADAAVLDNVLGPKYFWPDTTLAIRPKPTQPSLPLPPELREIIFANCDTATIQQLRLVNRQTEADASQFLFTTLVVGIKKRYLRRLQRIAADPKFARGVKEVICETAQYTAKQNDIDLCTVDAVGQLLYRLCTAEQAPMPYDNILGANIDPNDWQALSDAQRETWKQKSAVGLARYLSLQKGEEQLLTNSDAITHAMSMQMQYLEELRKVTMTVWTAGSKARKFFEIGSLTGSDNMMPPPFLAGEDEWAAVDMQDASTIAMDWAVLVGGLKVEDFQVIPTGKTSLAPLAEYYELPSMMILTHCGGMEETNADAVSRRYHIVKDLRVDLSNFGNKRIIVEALRRLRHSSSRLIPFFGPLYNVQSLSLNLRAQGDAFGDHVSTLVTIGSALQWCVLDQLRHVTLTNFWVEPADLCNFLIAHADTLETVRLENINLGGTEIGPFYRNGGGKLARVPRLPMRQDGPLCASERKRWDQVASTCRTLLELRDLFITRPTVGEQWKLLEEEANLEAFAKLDAFEMKVENANCEDLQIGCTWAISWTGISSPAGTRD</sequence>
<dbReference type="Proteomes" id="UP001310594">
    <property type="component" value="Unassembled WGS sequence"/>
</dbReference>
<dbReference type="AlphaFoldDB" id="A0AAN7W4K3"/>
<evidence type="ECO:0000313" key="1">
    <source>
        <dbReference type="EMBL" id="KAK5695495.1"/>
    </source>
</evidence>